<accession>A0A2K8UGE9</accession>
<dbReference type="InterPro" id="IPR036291">
    <property type="entry name" value="NAD(P)-bd_dom_sf"/>
</dbReference>
<feature type="domain" description="NAD-dependent epimerase/dehydratase" evidence="1">
    <location>
        <begin position="5"/>
        <end position="220"/>
    </location>
</feature>
<sequence>MKGMVLVTGASGFIGPGLCRRLQADGRWVRAVMRRRTAGPWDEAVTLDLGREALPAHLLADIDCIFHLAGKAHALAAGPEAEAEEEYRLANCRSTLDLLAAARSEGVRGFVYFSSVKAMGGGTADAPTPEGPYGRSKLAAERAVLTSGAVPHPVVLRPSLVYGPHPKGYLELLIRAVRAGWFPPLPELGNGRSMIHRDDLAQAAVLCAALPQARGRTYVVTDGTPYSTRRIYECILEALDRRAPRWNLPIGLLRLAALGGDGIGRLRGRRLPFDSEVLEKLTGAACYDGTAIRQELGFQSRRTLRDSMAEMVATTRR</sequence>
<protein>
    <recommendedName>
        <fullName evidence="1">NAD-dependent epimerase/dehydratase domain-containing protein</fullName>
    </recommendedName>
</protein>
<dbReference type="AlphaFoldDB" id="A0A2K8UGE9"/>
<evidence type="ECO:0000313" key="2">
    <source>
        <dbReference type="EMBL" id="AUB84549.1"/>
    </source>
</evidence>
<dbReference type="PANTHER" id="PTHR43245:SF58">
    <property type="entry name" value="BLL5923 PROTEIN"/>
    <property type="match status" value="1"/>
</dbReference>
<dbReference type="EMBL" id="CP020370">
    <property type="protein sequence ID" value="AUB84549.1"/>
    <property type="molecule type" value="Genomic_DNA"/>
</dbReference>
<dbReference type="InterPro" id="IPR050177">
    <property type="entry name" value="Lipid_A_modif_metabolic_enz"/>
</dbReference>
<dbReference type="RefSeq" id="WP_100922198.1">
    <property type="nucleotide sequence ID" value="NZ_CP020370.1"/>
</dbReference>
<evidence type="ECO:0000313" key="3">
    <source>
        <dbReference type="Proteomes" id="UP000232638"/>
    </source>
</evidence>
<dbReference type="InterPro" id="IPR001509">
    <property type="entry name" value="Epimerase_deHydtase"/>
</dbReference>
<reference evidence="2 3" key="1">
    <citation type="submission" date="2017-03" db="EMBL/GenBank/DDBJ databases">
        <title>Complete genome sequence of Candidatus 'Thiodictyon syntrophicum' sp. nov. strain Cad16T, a photolithoautotroph purple sulfur bacterium isolated from an alpine meromictic lake.</title>
        <authorList>
            <person name="Luedin S.M."/>
            <person name="Pothier J.F."/>
            <person name="Danza F."/>
            <person name="Storelli N."/>
            <person name="Wittwer M."/>
            <person name="Tonolla M."/>
        </authorList>
    </citation>
    <scope>NUCLEOTIDE SEQUENCE [LARGE SCALE GENOMIC DNA]</scope>
    <source>
        <strain evidence="2 3">Cad16T</strain>
    </source>
</reference>
<proteinExistence type="predicted"/>
<dbReference type="SUPFAM" id="SSF51735">
    <property type="entry name" value="NAD(P)-binding Rossmann-fold domains"/>
    <property type="match status" value="1"/>
</dbReference>
<organism evidence="2 3">
    <name type="scientific">Candidatus Thiodictyon syntrophicum</name>
    <dbReference type="NCBI Taxonomy" id="1166950"/>
    <lineage>
        <taxon>Bacteria</taxon>
        <taxon>Pseudomonadati</taxon>
        <taxon>Pseudomonadota</taxon>
        <taxon>Gammaproteobacteria</taxon>
        <taxon>Chromatiales</taxon>
        <taxon>Chromatiaceae</taxon>
        <taxon>Thiodictyon</taxon>
    </lineage>
</organism>
<dbReference type="OrthoDB" id="9801056at2"/>
<dbReference type="Pfam" id="PF01370">
    <property type="entry name" value="Epimerase"/>
    <property type="match status" value="1"/>
</dbReference>
<dbReference type="PANTHER" id="PTHR43245">
    <property type="entry name" value="BIFUNCTIONAL POLYMYXIN RESISTANCE PROTEIN ARNA"/>
    <property type="match status" value="1"/>
</dbReference>
<dbReference type="Proteomes" id="UP000232638">
    <property type="component" value="Chromosome"/>
</dbReference>
<keyword evidence="3" id="KW-1185">Reference proteome</keyword>
<dbReference type="KEGG" id="tsy:THSYN_28865"/>
<evidence type="ECO:0000259" key="1">
    <source>
        <dbReference type="Pfam" id="PF01370"/>
    </source>
</evidence>
<gene>
    <name evidence="2" type="ORF">THSYN_28865</name>
</gene>
<dbReference type="Gene3D" id="3.40.50.720">
    <property type="entry name" value="NAD(P)-binding Rossmann-like Domain"/>
    <property type="match status" value="1"/>
</dbReference>
<name>A0A2K8UGE9_9GAMM</name>